<dbReference type="EMBL" id="JAUTWS010000043">
    <property type="protein sequence ID" value="MDO9712244.1"/>
    <property type="molecule type" value="Genomic_DNA"/>
</dbReference>
<evidence type="ECO:0000313" key="1">
    <source>
        <dbReference type="EMBL" id="MDO9712244.1"/>
    </source>
</evidence>
<comment type="caution">
    <text evidence="1">The sequence shown here is derived from an EMBL/GenBank/DDBJ whole genome shotgun (WGS) entry which is preliminary data.</text>
</comment>
<sequence length="54" mass="6148">MPVLVWNEAAENIARGDADFSAGRYHSAAEEHAACLRRMLDRVIERPQRKARPD</sequence>
<proteinExistence type="predicted"/>
<reference evidence="1 2" key="1">
    <citation type="submission" date="2023-08" db="EMBL/GenBank/DDBJ databases">
        <title>The draft genome sequence of Paracraurococcus sp. LOR1-02.</title>
        <authorList>
            <person name="Kingkaew E."/>
            <person name="Tanasupawat S."/>
        </authorList>
    </citation>
    <scope>NUCLEOTIDE SEQUENCE [LARGE SCALE GENOMIC DNA]</scope>
    <source>
        <strain evidence="1 2">LOR1-02</strain>
    </source>
</reference>
<gene>
    <name evidence="1" type="ORF">Q7A36_28130</name>
</gene>
<keyword evidence="2" id="KW-1185">Reference proteome</keyword>
<accession>A0ABT9E7Y7</accession>
<protein>
    <submittedName>
        <fullName evidence="1">Uncharacterized protein</fullName>
    </submittedName>
</protein>
<name>A0ABT9E7Y7_9PROT</name>
<organism evidence="1 2">
    <name type="scientific">Paracraurococcus lichenis</name>
    <dbReference type="NCBI Taxonomy" id="3064888"/>
    <lineage>
        <taxon>Bacteria</taxon>
        <taxon>Pseudomonadati</taxon>
        <taxon>Pseudomonadota</taxon>
        <taxon>Alphaproteobacteria</taxon>
        <taxon>Acetobacterales</taxon>
        <taxon>Roseomonadaceae</taxon>
        <taxon>Paracraurococcus</taxon>
    </lineage>
</organism>
<dbReference type="RefSeq" id="WP_305107100.1">
    <property type="nucleotide sequence ID" value="NZ_JAUTWS010000043.1"/>
</dbReference>
<dbReference type="Proteomes" id="UP001243009">
    <property type="component" value="Unassembled WGS sequence"/>
</dbReference>
<evidence type="ECO:0000313" key="2">
    <source>
        <dbReference type="Proteomes" id="UP001243009"/>
    </source>
</evidence>